<dbReference type="PROSITE" id="PS51257">
    <property type="entry name" value="PROKAR_LIPOPROTEIN"/>
    <property type="match status" value="1"/>
</dbReference>
<name>W6RZZ0_9CLOT</name>
<dbReference type="Proteomes" id="UP000019426">
    <property type="component" value="Chromosome M2/40_rep2"/>
</dbReference>
<dbReference type="RefSeq" id="WP_044040204.1">
    <property type="nucleotide sequence ID" value="NZ_HG917869.1"/>
</dbReference>
<gene>
    <name evidence="1" type="ORF">CM240_2916</name>
</gene>
<sequence length="205" mass="24089">MKKALLTLLIIMTIIITTGCYNNCKEKPVIYLYPTEVTDVEVKLDFQGELTCTYPDYNDVWSVTATPEGKLTNIEEGREYSYLYWEGSSREKWDMSEGFVVKGEDTKEFLQEKLEYMGLTAKEYNEFIVYWLPKLQENKYNLIYFAGEEYNENAKLEITPTPDSILRVMMVYKPLDKPIEIKEQKLEKWERKGFAVVEWGGTEVK</sequence>
<proteinExistence type="predicted"/>
<dbReference type="EMBL" id="HG917869">
    <property type="protein sequence ID" value="CDM70033.1"/>
    <property type="molecule type" value="Genomic_DNA"/>
</dbReference>
<dbReference type="OrthoDB" id="9799897at2"/>
<accession>W6RZZ0</accession>
<dbReference type="PATRIC" id="fig|1216932.3.peg.2882"/>
<evidence type="ECO:0000313" key="2">
    <source>
        <dbReference type="Proteomes" id="UP000019426"/>
    </source>
</evidence>
<dbReference type="AlphaFoldDB" id="W6RZZ0"/>
<dbReference type="STRING" id="1216932.CM240_2916"/>
<keyword evidence="2" id="KW-1185">Reference proteome</keyword>
<protein>
    <submittedName>
        <fullName evidence="1">Uncharacterized protein</fullName>
    </submittedName>
</protein>
<dbReference type="eggNOG" id="COG4991">
    <property type="taxonomic scope" value="Bacteria"/>
</dbReference>
<organism evidence="1 2">
    <name type="scientific">Clostridium bornimense</name>
    <dbReference type="NCBI Taxonomy" id="1216932"/>
    <lineage>
        <taxon>Bacteria</taxon>
        <taxon>Bacillati</taxon>
        <taxon>Bacillota</taxon>
        <taxon>Clostridia</taxon>
        <taxon>Eubacteriales</taxon>
        <taxon>Clostridiaceae</taxon>
        <taxon>Clostridium</taxon>
    </lineage>
</organism>
<dbReference type="KEGG" id="clt:CM240_2916"/>
<dbReference type="HOGENOM" id="CLU_076342_0_0_9"/>
<reference evidence="1 2" key="1">
    <citation type="submission" date="2013-11" db="EMBL/GenBank/DDBJ databases">
        <title>Complete genome sequence of Clostridum sp. M2/40.</title>
        <authorList>
            <person name="Wibberg D."/>
            <person name="Puehler A."/>
            <person name="Schlueter A."/>
        </authorList>
    </citation>
    <scope>NUCLEOTIDE SEQUENCE [LARGE SCALE GENOMIC DNA]</scope>
    <source>
        <strain evidence="2">M2/40</strain>
    </source>
</reference>
<evidence type="ECO:0000313" key="1">
    <source>
        <dbReference type="EMBL" id="CDM70033.1"/>
    </source>
</evidence>